<feature type="chain" id="PRO_5040144200" description="Cell wall protein" evidence="2">
    <location>
        <begin position="24"/>
        <end position="323"/>
    </location>
</feature>
<dbReference type="AlphaFoldDB" id="A0A9P6WF38"/>
<evidence type="ECO:0008006" key="5">
    <source>
        <dbReference type="Google" id="ProtNLM"/>
    </source>
</evidence>
<evidence type="ECO:0000313" key="3">
    <source>
        <dbReference type="EMBL" id="KAG0672657.1"/>
    </source>
</evidence>
<evidence type="ECO:0000256" key="2">
    <source>
        <dbReference type="SAM" id="SignalP"/>
    </source>
</evidence>
<organism evidence="3 4">
    <name type="scientific">Maudiozyma exigua</name>
    <name type="common">Yeast</name>
    <name type="synonym">Kazachstania exigua</name>
    <dbReference type="NCBI Taxonomy" id="34358"/>
    <lineage>
        <taxon>Eukaryota</taxon>
        <taxon>Fungi</taxon>
        <taxon>Dikarya</taxon>
        <taxon>Ascomycota</taxon>
        <taxon>Saccharomycotina</taxon>
        <taxon>Saccharomycetes</taxon>
        <taxon>Saccharomycetales</taxon>
        <taxon>Saccharomycetaceae</taxon>
        <taxon>Maudiozyma</taxon>
    </lineage>
</organism>
<evidence type="ECO:0000313" key="4">
    <source>
        <dbReference type="Proteomes" id="UP000750334"/>
    </source>
</evidence>
<feature type="signal peptide" evidence="2">
    <location>
        <begin position="1"/>
        <end position="23"/>
    </location>
</feature>
<dbReference type="Pfam" id="PF17276">
    <property type="entry name" value="DUF5341"/>
    <property type="match status" value="1"/>
</dbReference>
<dbReference type="InterPro" id="IPR035237">
    <property type="entry name" value="DUF5341"/>
</dbReference>
<protein>
    <recommendedName>
        <fullName evidence="5">Cell wall protein</fullName>
    </recommendedName>
</protein>
<comment type="caution">
    <text evidence="3">The sequence shown here is derived from an EMBL/GenBank/DDBJ whole genome shotgun (WGS) entry which is preliminary data.</text>
</comment>
<dbReference type="OrthoDB" id="4065655at2759"/>
<sequence>MSPTWFSKSKLLSLAVLLSASIALPVMKRDTIKIGNKGWYFDLTAADTSAWAGAVSTVCASGNVGVCAGETVVATVLTGIMALGNTGSTSSSATTTTTTTNNDNTVSVSGSGSSSSNADVTTTDAASASASASSSNILGNVVSAVENVPEEIESLLSKSGINLLGVYNITSKVSGAVQNIIHFDSSLGQHIAAQIGGETANLTQLAEQIIKAVPGVPTFSNLTVLAGQAAEAAVKKEGENVINWMTYNIKDAETGLTDIISSLGGADMSQFASEINNFIENNGAWKFCLAPSSQLINVTVSETHKLFGEIYLNTYGGIDAECQ</sequence>
<name>A0A9P6WF38_MAUEX</name>
<dbReference type="EMBL" id="PUHR01000001">
    <property type="protein sequence ID" value="KAG0672657.1"/>
    <property type="molecule type" value="Genomic_DNA"/>
</dbReference>
<keyword evidence="4" id="KW-1185">Reference proteome</keyword>
<feature type="region of interest" description="Disordered" evidence="1">
    <location>
        <begin position="87"/>
        <end position="120"/>
    </location>
</feature>
<accession>A0A9P6WF38</accession>
<evidence type="ECO:0000256" key="1">
    <source>
        <dbReference type="SAM" id="MobiDB-lite"/>
    </source>
</evidence>
<dbReference type="Proteomes" id="UP000750334">
    <property type="component" value="Unassembled WGS sequence"/>
</dbReference>
<reference evidence="3 4" key="1">
    <citation type="submission" date="2020-11" db="EMBL/GenBank/DDBJ databases">
        <title>Kefir isolates.</title>
        <authorList>
            <person name="Marcisauskas S."/>
            <person name="Kim Y."/>
            <person name="Blasche S."/>
        </authorList>
    </citation>
    <scope>NUCLEOTIDE SEQUENCE [LARGE SCALE GENOMIC DNA]</scope>
    <source>
        <strain evidence="3 4">OG2</strain>
    </source>
</reference>
<keyword evidence="2" id="KW-0732">Signal</keyword>
<gene>
    <name evidence="3" type="ORF">C6P45_000088</name>
</gene>
<proteinExistence type="predicted"/>